<dbReference type="EMBL" id="DRDR01000026">
    <property type="protein sequence ID" value="HDL59931.1"/>
    <property type="molecule type" value="Genomic_DNA"/>
</dbReference>
<gene>
    <name evidence="1" type="ORF">ENH14_00585</name>
</gene>
<comment type="caution">
    <text evidence="1">The sequence shown here is derived from an EMBL/GenBank/DDBJ whole genome shotgun (WGS) entry which is preliminary data.</text>
</comment>
<reference evidence="1" key="1">
    <citation type="journal article" date="2020" name="mSystems">
        <title>Genome- and Community-Level Interaction Insights into Carbon Utilization and Element Cycling Functions of Hydrothermarchaeota in Hydrothermal Sediment.</title>
        <authorList>
            <person name="Zhou Z."/>
            <person name="Liu Y."/>
            <person name="Xu W."/>
            <person name="Pan J."/>
            <person name="Luo Z.H."/>
            <person name="Li M."/>
        </authorList>
    </citation>
    <scope>NUCLEOTIDE SEQUENCE [LARGE SCALE GENOMIC DNA]</scope>
    <source>
        <strain evidence="1">HyVt-28</strain>
    </source>
</reference>
<sequence length="202" mass="23516">MITLFLTFLLVSSPGTSFLKSLLIPGYSQIKGGNKRGYVYLVMEGASLFYLFQSKLERDRMKEDARVFAYTNAGCNLPADINETWNLVERYPSFDAYIEYLYREARQYYPDDPEAQDQYVREKIPSFSWEWNGFANFYTFQDKMSSYRSIGNRMTALMGFILLNHLASGIDAFISEKIGSKKVKVSLHHLPERTDLVLFYKF</sequence>
<accession>A0A7V0LU14</accession>
<proteinExistence type="predicted"/>
<dbReference type="Proteomes" id="UP000886381">
    <property type="component" value="Unassembled WGS sequence"/>
</dbReference>
<protein>
    <recommendedName>
        <fullName evidence="2">DUF5683 domain-containing protein</fullName>
    </recommendedName>
</protein>
<dbReference type="AlphaFoldDB" id="A0A7V0LU14"/>
<organism evidence="1">
    <name type="scientific">candidate division WOR-3 bacterium</name>
    <dbReference type="NCBI Taxonomy" id="2052148"/>
    <lineage>
        <taxon>Bacteria</taxon>
        <taxon>Bacteria division WOR-3</taxon>
    </lineage>
</organism>
<name>A0A7V0LU14_UNCW3</name>
<evidence type="ECO:0008006" key="2">
    <source>
        <dbReference type="Google" id="ProtNLM"/>
    </source>
</evidence>
<evidence type="ECO:0000313" key="1">
    <source>
        <dbReference type="EMBL" id="HDL59931.1"/>
    </source>
</evidence>